<keyword evidence="3" id="KW-0285">Flavoprotein</keyword>
<evidence type="ECO:0000256" key="5">
    <source>
        <dbReference type="ARBA" id="ARBA00022827"/>
    </source>
</evidence>
<dbReference type="InterPro" id="IPR012132">
    <property type="entry name" value="GMC_OxRdtase"/>
</dbReference>
<protein>
    <recommendedName>
        <fullName evidence="7">Glucose-methanol-choline oxidoreductase C-terminal domain-containing protein</fullName>
    </recommendedName>
</protein>
<feature type="non-terminal residue" evidence="8">
    <location>
        <position position="223"/>
    </location>
</feature>
<evidence type="ECO:0000256" key="4">
    <source>
        <dbReference type="ARBA" id="ARBA00022729"/>
    </source>
</evidence>
<dbReference type="SUPFAM" id="SSF51905">
    <property type="entry name" value="FAD/NAD(P)-binding domain"/>
    <property type="match status" value="1"/>
</dbReference>
<dbReference type="InterPro" id="IPR036188">
    <property type="entry name" value="FAD/NAD-bd_sf"/>
</dbReference>
<organism evidence="8 9">
    <name type="scientific">Ceriporiopsis subvermispora (strain B)</name>
    <name type="common">White-rot fungus</name>
    <name type="synonym">Gelatoporia subvermispora</name>
    <dbReference type="NCBI Taxonomy" id="914234"/>
    <lineage>
        <taxon>Eukaryota</taxon>
        <taxon>Fungi</taxon>
        <taxon>Dikarya</taxon>
        <taxon>Basidiomycota</taxon>
        <taxon>Agaricomycotina</taxon>
        <taxon>Agaricomycetes</taxon>
        <taxon>Polyporales</taxon>
        <taxon>Gelatoporiaceae</taxon>
        <taxon>Gelatoporia</taxon>
    </lineage>
</organism>
<keyword evidence="5" id="KW-0274">FAD</keyword>
<dbReference type="PANTHER" id="PTHR11552">
    <property type="entry name" value="GLUCOSE-METHANOL-CHOLINE GMC OXIDOREDUCTASE"/>
    <property type="match status" value="1"/>
</dbReference>
<dbReference type="AlphaFoldDB" id="M2RCZ2"/>
<dbReference type="Pfam" id="PF05199">
    <property type="entry name" value="GMC_oxred_C"/>
    <property type="match status" value="1"/>
</dbReference>
<dbReference type="GO" id="GO:0016614">
    <property type="term" value="F:oxidoreductase activity, acting on CH-OH group of donors"/>
    <property type="evidence" value="ECO:0007669"/>
    <property type="project" value="InterPro"/>
</dbReference>
<dbReference type="PANTHER" id="PTHR11552:SF201">
    <property type="entry name" value="GLUCOSE-METHANOL-CHOLINE OXIDOREDUCTASE N-TERMINAL DOMAIN-CONTAINING PROTEIN"/>
    <property type="match status" value="1"/>
</dbReference>
<dbReference type="Gene3D" id="3.30.560.10">
    <property type="entry name" value="Glucose Oxidase, domain 3"/>
    <property type="match status" value="2"/>
</dbReference>
<dbReference type="OrthoDB" id="269227at2759"/>
<sequence>ILELSGIGDPEVLLKAGIDVQLSLPGVGTNVQEHLYTGVTYRKYSRLSPSILDPTKRHMSLVLALNNPFSRGSIHIRSNDFRMQPVIDPRIFEQPYDLITMVELVKFARRIAHTEPLAGLLSGTEVYPGPQVETDEQIAEWLKDTISTTYHTVGSCSMLPLEDDGVVDAKLKVYGTTNIRVVDIGIIPLHVGGHTQGTLGALRSILRSRMSCIPCWMQLWHIV</sequence>
<evidence type="ECO:0000256" key="2">
    <source>
        <dbReference type="ARBA" id="ARBA00010790"/>
    </source>
</evidence>
<keyword evidence="4" id="KW-0732">Signal</keyword>
<gene>
    <name evidence="8" type="ORF">CERSUDRAFT_52107</name>
</gene>
<dbReference type="SUPFAM" id="SSF54373">
    <property type="entry name" value="FAD-linked reductases, C-terminal domain"/>
    <property type="match status" value="1"/>
</dbReference>
<evidence type="ECO:0000313" key="8">
    <source>
        <dbReference type="EMBL" id="EMD36302.1"/>
    </source>
</evidence>
<dbReference type="Proteomes" id="UP000016930">
    <property type="component" value="Unassembled WGS sequence"/>
</dbReference>
<dbReference type="STRING" id="914234.M2RCZ2"/>
<dbReference type="GO" id="GO:0050660">
    <property type="term" value="F:flavin adenine dinucleotide binding"/>
    <property type="evidence" value="ECO:0007669"/>
    <property type="project" value="InterPro"/>
</dbReference>
<keyword evidence="6" id="KW-0560">Oxidoreductase</keyword>
<dbReference type="InterPro" id="IPR007867">
    <property type="entry name" value="GMC_OxRtase_C"/>
</dbReference>
<feature type="domain" description="Glucose-methanol-choline oxidoreductase C-terminal" evidence="7">
    <location>
        <begin position="68"/>
        <end position="201"/>
    </location>
</feature>
<evidence type="ECO:0000313" key="9">
    <source>
        <dbReference type="Proteomes" id="UP000016930"/>
    </source>
</evidence>
<name>M2RCZ2_CERS8</name>
<reference evidence="8 9" key="1">
    <citation type="journal article" date="2012" name="Proc. Natl. Acad. Sci. U.S.A.">
        <title>Comparative genomics of Ceriporiopsis subvermispora and Phanerochaete chrysosporium provide insight into selective ligninolysis.</title>
        <authorList>
            <person name="Fernandez-Fueyo E."/>
            <person name="Ruiz-Duenas F.J."/>
            <person name="Ferreira P."/>
            <person name="Floudas D."/>
            <person name="Hibbett D.S."/>
            <person name="Canessa P."/>
            <person name="Larrondo L.F."/>
            <person name="James T.Y."/>
            <person name="Seelenfreund D."/>
            <person name="Lobos S."/>
            <person name="Polanco R."/>
            <person name="Tello M."/>
            <person name="Honda Y."/>
            <person name="Watanabe T."/>
            <person name="Watanabe T."/>
            <person name="Ryu J.S."/>
            <person name="Kubicek C.P."/>
            <person name="Schmoll M."/>
            <person name="Gaskell J."/>
            <person name="Hammel K.E."/>
            <person name="St John F.J."/>
            <person name="Vanden Wymelenberg A."/>
            <person name="Sabat G."/>
            <person name="Splinter BonDurant S."/>
            <person name="Syed K."/>
            <person name="Yadav J.S."/>
            <person name="Doddapaneni H."/>
            <person name="Subramanian V."/>
            <person name="Lavin J.L."/>
            <person name="Oguiza J.A."/>
            <person name="Perez G."/>
            <person name="Pisabarro A.G."/>
            <person name="Ramirez L."/>
            <person name="Santoyo F."/>
            <person name="Master E."/>
            <person name="Coutinho P.M."/>
            <person name="Henrissat B."/>
            <person name="Lombard V."/>
            <person name="Magnuson J.K."/>
            <person name="Kuees U."/>
            <person name="Hori C."/>
            <person name="Igarashi K."/>
            <person name="Samejima M."/>
            <person name="Held B.W."/>
            <person name="Barry K.W."/>
            <person name="LaButti K.M."/>
            <person name="Lapidus A."/>
            <person name="Lindquist E.A."/>
            <person name="Lucas S.M."/>
            <person name="Riley R."/>
            <person name="Salamov A.A."/>
            <person name="Hoffmeister D."/>
            <person name="Schwenk D."/>
            <person name="Hadar Y."/>
            <person name="Yarden O."/>
            <person name="de Vries R.P."/>
            <person name="Wiebenga A."/>
            <person name="Stenlid J."/>
            <person name="Eastwood D."/>
            <person name="Grigoriev I.V."/>
            <person name="Berka R.M."/>
            <person name="Blanchette R.A."/>
            <person name="Kersten P."/>
            <person name="Martinez A.T."/>
            <person name="Vicuna R."/>
            <person name="Cullen D."/>
        </authorList>
    </citation>
    <scope>NUCLEOTIDE SEQUENCE [LARGE SCALE GENOMIC DNA]</scope>
    <source>
        <strain evidence="8 9">B</strain>
    </source>
</reference>
<comment type="similarity">
    <text evidence="2">Belongs to the GMC oxidoreductase family.</text>
</comment>
<comment type="cofactor">
    <cofactor evidence="1">
        <name>FAD</name>
        <dbReference type="ChEBI" id="CHEBI:57692"/>
    </cofactor>
</comment>
<evidence type="ECO:0000259" key="7">
    <source>
        <dbReference type="Pfam" id="PF05199"/>
    </source>
</evidence>
<keyword evidence="9" id="KW-1185">Reference proteome</keyword>
<evidence type="ECO:0000256" key="6">
    <source>
        <dbReference type="ARBA" id="ARBA00023002"/>
    </source>
</evidence>
<dbReference type="Gene3D" id="3.50.50.60">
    <property type="entry name" value="FAD/NAD(P)-binding domain"/>
    <property type="match status" value="2"/>
</dbReference>
<proteinExistence type="inferred from homology"/>
<dbReference type="HOGENOM" id="CLU_1242687_0_0_1"/>
<evidence type="ECO:0000256" key="1">
    <source>
        <dbReference type="ARBA" id="ARBA00001974"/>
    </source>
</evidence>
<dbReference type="EMBL" id="KB445798">
    <property type="protein sequence ID" value="EMD36302.1"/>
    <property type="molecule type" value="Genomic_DNA"/>
</dbReference>
<evidence type="ECO:0000256" key="3">
    <source>
        <dbReference type="ARBA" id="ARBA00022630"/>
    </source>
</evidence>
<accession>M2RCZ2</accession>